<dbReference type="Gene3D" id="3.40.30.10">
    <property type="entry name" value="Glutaredoxin"/>
    <property type="match status" value="1"/>
</dbReference>
<dbReference type="InterPro" id="IPR036249">
    <property type="entry name" value="Thioredoxin-like_sf"/>
</dbReference>
<feature type="domain" description="DSBA-like thioredoxin" evidence="2">
    <location>
        <begin position="12"/>
        <end position="69"/>
    </location>
</feature>
<evidence type="ECO:0000259" key="2">
    <source>
        <dbReference type="Pfam" id="PF01323"/>
    </source>
</evidence>
<dbReference type="RefSeq" id="WP_387347369.1">
    <property type="nucleotide sequence ID" value="NZ_JBIAXI010000036.1"/>
</dbReference>
<comment type="caution">
    <text evidence="3">The sequence shown here is derived from an EMBL/GenBank/DDBJ whole genome shotgun (WGS) entry which is preliminary data.</text>
</comment>
<feature type="compositionally biased region" description="Basic and acidic residues" evidence="1">
    <location>
        <begin position="68"/>
        <end position="81"/>
    </location>
</feature>
<gene>
    <name evidence="3" type="ORF">ACFY05_38710</name>
</gene>
<keyword evidence="4" id="KW-1185">Reference proteome</keyword>
<proteinExistence type="predicted"/>
<protein>
    <submittedName>
        <fullName evidence="3">DsbA family protein</fullName>
    </submittedName>
</protein>
<evidence type="ECO:0000256" key="1">
    <source>
        <dbReference type="SAM" id="MobiDB-lite"/>
    </source>
</evidence>
<dbReference type="Pfam" id="PF01323">
    <property type="entry name" value="DSBA"/>
    <property type="match status" value="1"/>
</dbReference>
<dbReference type="EMBL" id="JBIAXI010000036">
    <property type="protein sequence ID" value="MFF4778774.1"/>
    <property type="molecule type" value="Genomic_DNA"/>
</dbReference>
<feature type="region of interest" description="Disordered" evidence="1">
    <location>
        <begin position="47"/>
        <end position="95"/>
    </location>
</feature>
<dbReference type="Proteomes" id="UP001602119">
    <property type="component" value="Unassembled WGS sequence"/>
</dbReference>
<name>A0ABW6VHD6_MICFU</name>
<evidence type="ECO:0000313" key="4">
    <source>
        <dbReference type="Proteomes" id="UP001602119"/>
    </source>
</evidence>
<sequence>MTTTQNAPLATDVYAEMVRPWCYIGKRPLERALRAVQGGDDVPIVYRPLQFDPGAPRKDTPARRHLGEKRAGLDRERRSADVKNSIGGRTGAAPW</sequence>
<dbReference type="InterPro" id="IPR001853">
    <property type="entry name" value="DSBA-like_thioredoxin_dom"/>
</dbReference>
<reference evidence="3 4" key="1">
    <citation type="submission" date="2024-10" db="EMBL/GenBank/DDBJ databases">
        <title>The Natural Products Discovery Center: Release of the First 8490 Sequenced Strains for Exploring Actinobacteria Biosynthetic Diversity.</title>
        <authorList>
            <person name="Kalkreuter E."/>
            <person name="Kautsar S.A."/>
            <person name="Yang D."/>
            <person name="Bader C.D."/>
            <person name="Teijaro C.N."/>
            <person name="Fluegel L."/>
            <person name="Davis C.M."/>
            <person name="Simpson J.R."/>
            <person name="Lauterbach L."/>
            <person name="Steele A.D."/>
            <person name="Gui C."/>
            <person name="Meng S."/>
            <person name="Li G."/>
            <person name="Viehrig K."/>
            <person name="Ye F."/>
            <person name="Su P."/>
            <person name="Kiefer A.F."/>
            <person name="Nichols A."/>
            <person name="Cepeda A.J."/>
            <person name="Yan W."/>
            <person name="Fan B."/>
            <person name="Jiang Y."/>
            <person name="Adhikari A."/>
            <person name="Zheng C.-J."/>
            <person name="Schuster L."/>
            <person name="Cowan T.M."/>
            <person name="Smanski M.J."/>
            <person name="Chevrette M.G."/>
            <person name="De Carvalho L.P.S."/>
            <person name="Shen B."/>
        </authorList>
    </citation>
    <scope>NUCLEOTIDE SEQUENCE [LARGE SCALE GENOMIC DNA]</scope>
    <source>
        <strain evidence="3 4">NPDC001281</strain>
    </source>
</reference>
<accession>A0ABW6VHD6</accession>
<organism evidence="3 4">
    <name type="scientific">Microtetraspora fusca</name>
    <dbReference type="NCBI Taxonomy" id="1997"/>
    <lineage>
        <taxon>Bacteria</taxon>
        <taxon>Bacillati</taxon>
        <taxon>Actinomycetota</taxon>
        <taxon>Actinomycetes</taxon>
        <taxon>Streptosporangiales</taxon>
        <taxon>Streptosporangiaceae</taxon>
        <taxon>Microtetraspora</taxon>
    </lineage>
</organism>
<dbReference type="SUPFAM" id="SSF52833">
    <property type="entry name" value="Thioredoxin-like"/>
    <property type="match status" value="1"/>
</dbReference>
<evidence type="ECO:0000313" key="3">
    <source>
        <dbReference type="EMBL" id="MFF4778774.1"/>
    </source>
</evidence>